<dbReference type="Pfam" id="PF13041">
    <property type="entry name" value="PPR_2"/>
    <property type="match status" value="4"/>
</dbReference>
<dbReference type="Pfam" id="PF01535">
    <property type="entry name" value="PPR"/>
    <property type="match status" value="4"/>
</dbReference>
<feature type="repeat" description="PPR" evidence="2">
    <location>
        <begin position="131"/>
        <end position="165"/>
    </location>
</feature>
<dbReference type="InterPro" id="IPR011990">
    <property type="entry name" value="TPR-like_helical_dom_sf"/>
</dbReference>
<organism evidence="4 5">
    <name type="scientific">Apostasia shenzhenica</name>
    <dbReference type="NCBI Taxonomy" id="1088818"/>
    <lineage>
        <taxon>Eukaryota</taxon>
        <taxon>Viridiplantae</taxon>
        <taxon>Streptophyta</taxon>
        <taxon>Embryophyta</taxon>
        <taxon>Tracheophyta</taxon>
        <taxon>Spermatophyta</taxon>
        <taxon>Magnoliopsida</taxon>
        <taxon>Liliopsida</taxon>
        <taxon>Asparagales</taxon>
        <taxon>Orchidaceae</taxon>
        <taxon>Apostasioideae</taxon>
        <taxon>Apostasia</taxon>
    </lineage>
</organism>
<accession>A0A2I0B429</accession>
<dbReference type="EMBL" id="KZ451916">
    <property type="protein sequence ID" value="PKA62546.1"/>
    <property type="molecule type" value="Genomic_DNA"/>
</dbReference>
<feature type="repeat" description="PPR" evidence="2">
    <location>
        <begin position="508"/>
        <end position="542"/>
    </location>
</feature>
<name>A0A2I0B429_9ASPA</name>
<evidence type="ECO:0000256" key="3">
    <source>
        <dbReference type="SAM" id="MobiDB-lite"/>
    </source>
</evidence>
<dbReference type="NCBIfam" id="TIGR00756">
    <property type="entry name" value="PPR"/>
    <property type="match status" value="5"/>
</dbReference>
<dbReference type="PANTHER" id="PTHR47926">
    <property type="entry name" value="PENTATRICOPEPTIDE REPEAT-CONTAINING PROTEIN"/>
    <property type="match status" value="1"/>
</dbReference>
<dbReference type="GO" id="GO:0016787">
    <property type="term" value="F:hydrolase activity"/>
    <property type="evidence" value="ECO:0007669"/>
    <property type="project" value="UniProtKB-KW"/>
</dbReference>
<dbReference type="AlphaFoldDB" id="A0A2I0B429"/>
<dbReference type="GO" id="GO:0009451">
    <property type="term" value="P:RNA modification"/>
    <property type="evidence" value="ECO:0007669"/>
    <property type="project" value="InterPro"/>
</dbReference>
<dbReference type="FunFam" id="1.25.40.10:FF:000285">
    <property type="entry name" value="Pentatricopeptide repeat-containing protein, chloroplastic"/>
    <property type="match status" value="1"/>
</dbReference>
<feature type="repeat" description="PPR" evidence="2">
    <location>
        <begin position="333"/>
        <end position="367"/>
    </location>
</feature>
<proteinExistence type="predicted"/>
<dbReference type="OrthoDB" id="1848122at2759"/>
<evidence type="ECO:0000313" key="4">
    <source>
        <dbReference type="EMBL" id="PKA62546.1"/>
    </source>
</evidence>
<feature type="region of interest" description="Disordered" evidence="3">
    <location>
        <begin position="38"/>
        <end position="59"/>
    </location>
</feature>
<protein>
    <submittedName>
        <fullName evidence="4">Pentatricopeptide repeat-containing protein</fullName>
        <ecNumber evidence="4">3.6.1.-</ecNumber>
    </submittedName>
</protein>
<dbReference type="InterPro" id="IPR002885">
    <property type="entry name" value="PPR_rpt"/>
</dbReference>
<evidence type="ECO:0000256" key="1">
    <source>
        <dbReference type="ARBA" id="ARBA00022737"/>
    </source>
</evidence>
<evidence type="ECO:0000313" key="5">
    <source>
        <dbReference type="Proteomes" id="UP000236161"/>
    </source>
</evidence>
<keyword evidence="4" id="KW-0378">Hydrolase</keyword>
<dbReference type="PROSITE" id="PS51375">
    <property type="entry name" value="PPR"/>
    <property type="match status" value="6"/>
</dbReference>
<feature type="repeat" description="PPR" evidence="2">
    <location>
        <begin position="437"/>
        <end position="471"/>
    </location>
</feature>
<dbReference type="PANTHER" id="PTHR47926:SF471">
    <property type="entry name" value="DYW DOMAIN-CONTAINING PROTEIN"/>
    <property type="match status" value="1"/>
</dbReference>
<keyword evidence="1" id="KW-0677">Repeat</keyword>
<dbReference type="EC" id="3.6.1.-" evidence="4"/>
<dbReference type="GO" id="GO:0003723">
    <property type="term" value="F:RNA binding"/>
    <property type="evidence" value="ECO:0007669"/>
    <property type="project" value="InterPro"/>
</dbReference>
<dbReference type="InterPro" id="IPR046960">
    <property type="entry name" value="PPR_At4g14850-like_plant"/>
</dbReference>
<gene>
    <name evidence="4" type="primary">PCMP-H31</name>
    <name evidence="4" type="ORF">AXF42_Ash012132</name>
</gene>
<evidence type="ECO:0000256" key="2">
    <source>
        <dbReference type="PROSITE-ProRule" id="PRU00708"/>
    </source>
</evidence>
<feature type="repeat" description="PPR" evidence="2">
    <location>
        <begin position="232"/>
        <end position="266"/>
    </location>
</feature>
<dbReference type="FunFam" id="1.25.40.10:FF:000090">
    <property type="entry name" value="Pentatricopeptide repeat-containing protein, chloroplastic"/>
    <property type="match status" value="1"/>
</dbReference>
<keyword evidence="5" id="KW-1185">Reference proteome</keyword>
<sequence>MRSSPASVKTNPLQLKLLLQSHLPRRIKVLHQQRRLFSSSPEAARVEQSPPPSPPLHESNSGIIVSEETCLHFLSSCRPISTDQGTCVHSPIIKLGLHGHLLLCNNLLCFYSKHGHPYDASKIFDEMLHRDIVSWTATISAFVQSGEDEDALFQFRRMLLAGFTPNHFTISSIIRCAASLRDFNLGRSLHTVIMKRGYESNFVLACGILDFYSKCDKLHDAHQLFAVMGDRDTVTWTTMISASVQAENWIQAIRLYAAMLRDGIFPNEFTFSKLLGACSNLVSRLGELLHGHMILMGIKPNIVLKTALLDMYSKSNKLIDAAVESLHRASNADTTMWTAVISGYSRAGKFREALLAFQEMEAAGPTTPANSFTYATLFNACSSAPSLEVGRQFHSRVVKSGLENNVSVGNAIVDLYSKWSLQLEDAVIAFEEISSPNVVSWTALIAGLVRHGEEAEAMGAMTEMQADGLKPSSFTLSIVLAGLSSSEAPALAQRLHSIVLKTNSDNWDIAVGNSLLDAYARLGRLPDARKVFNYLPQRDVCSFTSLAKALNNAGFHGEVLSLIPILRHEIKDMDAFSLASFLSAAAGLAASSCGQQLHCFSVKSSLDRNLSVLNGLVDMYGKCGRIRESVHAFNSMDHPNVVSWNGLISALASNGRFTEALSKFEDMRMAGALPDSATFLIVLYACSHGGLVDLGMDYFNSMEEGFGVKPGEYHYICVVDMLGRAGRLEAAAAMAEAAAEEMPERGGGLIFKTLLGCCRVHGNVAMGEWAAGCAMKRDPCDSAVYVLLAGIYDDAGKVDLAEKMRMMMRERRVTKASGRSWM</sequence>
<feature type="repeat" description="PPR" evidence="2">
    <location>
        <begin position="640"/>
        <end position="674"/>
    </location>
</feature>
<dbReference type="Proteomes" id="UP000236161">
    <property type="component" value="Unassembled WGS sequence"/>
</dbReference>
<reference evidence="4 5" key="1">
    <citation type="journal article" date="2017" name="Nature">
        <title>The Apostasia genome and the evolution of orchids.</title>
        <authorList>
            <person name="Zhang G.Q."/>
            <person name="Liu K.W."/>
            <person name="Li Z."/>
            <person name="Lohaus R."/>
            <person name="Hsiao Y.Y."/>
            <person name="Niu S.C."/>
            <person name="Wang J.Y."/>
            <person name="Lin Y.C."/>
            <person name="Xu Q."/>
            <person name="Chen L.J."/>
            <person name="Yoshida K."/>
            <person name="Fujiwara S."/>
            <person name="Wang Z.W."/>
            <person name="Zhang Y.Q."/>
            <person name="Mitsuda N."/>
            <person name="Wang M."/>
            <person name="Liu G.H."/>
            <person name="Pecoraro L."/>
            <person name="Huang H.X."/>
            <person name="Xiao X.J."/>
            <person name="Lin M."/>
            <person name="Wu X.Y."/>
            <person name="Wu W.L."/>
            <person name="Chen Y.Y."/>
            <person name="Chang S.B."/>
            <person name="Sakamoto S."/>
            <person name="Ohme-Takagi M."/>
            <person name="Yagi M."/>
            <person name="Zeng S.J."/>
            <person name="Shen C.Y."/>
            <person name="Yeh C.M."/>
            <person name="Luo Y.B."/>
            <person name="Tsai W.C."/>
            <person name="Van de Peer Y."/>
            <person name="Liu Z.J."/>
        </authorList>
    </citation>
    <scope>NUCLEOTIDE SEQUENCE [LARGE SCALE GENOMIC DNA]</scope>
    <source>
        <strain evidence="5">cv. Shenzhen</strain>
        <tissue evidence="4">Stem</tissue>
    </source>
</reference>
<dbReference type="Gene3D" id="1.25.40.10">
    <property type="entry name" value="Tetratricopeptide repeat domain"/>
    <property type="match status" value="5"/>
</dbReference>